<dbReference type="OrthoDB" id="4509622at2759"/>
<evidence type="ECO:0000256" key="2">
    <source>
        <dbReference type="SAM" id="Phobius"/>
    </source>
</evidence>
<evidence type="ECO:0000313" key="3">
    <source>
        <dbReference type="EMBL" id="OJJ01513.1"/>
    </source>
</evidence>
<feature type="transmembrane region" description="Helical" evidence="2">
    <location>
        <begin position="84"/>
        <end position="105"/>
    </location>
</feature>
<evidence type="ECO:0000256" key="1">
    <source>
        <dbReference type="SAM" id="MobiDB-lite"/>
    </source>
</evidence>
<dbReference type="EMBL" id="KV878128">
    <property type="protein sequence ID" value="OJJ01513.1"/>
    <property type="molecule type" value="Genomic_DNA"/>
</dbReference>
<reference evidence="4" key="1">
    <citation type="journal article" date="2017" name="Genome Biol.">
        <title>Comparative genomics reveals high biological diversity and specific adaptations in the industrially and medically important fungal genus Aspergillus.</title>
        <authorList>
            <person name="de Vries R.P."/>
            <person name="Riley R."/>
            <person name="Wiebenga A."/>
            <person name="Aguilar-Osorio G."/>
            <person name="Amillis S."/>
            <person name="Uchima C.A."/>
            <person name="Anderluh G."/>
            <person name="Asadollahi M."/>
            <person name="Askin M."/>
            <person name="Barry K."/>
            <person name="Battaglia E."/>
            <person name="Bayram O."/>
            <person name="Benocci T."/>
            <person name="Braus-Stromeyer S.A."/>
            <person name="Caldana C."/>
            <person name="Canovas D."/>
            <person name="Cerqueira G.C."/>
            <person name="Chen F."/>
            <person name="Chen W."/>
            <person name="Choi C."/>
            <person name="Clum A."/>
            <person name="Dos Santos R.A."/>
            <person name="Damasio A.R."/>
            <person name="Diallinas G."/>
            <person name="Emri T."/>
            <person name="Fekete E."/>
            <person name="Flipphi M."/>
            <person name="Freyberg S."/>
            <person name="Gallo A."/>
            <person name="Gournas C."/>
            <person name="Habgood R."/>
            <person name="Hainaut M."/>
            <person name="Harispe M.L."/>
            <person name="Henrissat B."/>
            <person name="Hilden K.S."/>
            <person name="Hope R."/>
            <person name="Hossain A."/>
            <person name="Karabika E."/>
            <person name="Karaffa L."/>
            <person name="Karanyi Z."/>
            <person name="Krasevec N."/>
            <person name="Kuo A."/>
            <person name="Kusch H."/>
            <person name="LaButti K."/>
            <person name="Lagendijk E.L."/>
            <person name="Lapidus A."/>
            <person name="Levasseur A."/>
            <person name="Lindquist E."/>
            <person name="Lipzen A."/>
            <person name="Logrieco A.F."/>
            <person name="MacCabe A."/>
            <person name="Maekelae M.R."/>
            <person name="Malavazi I."/>
            <person name="Melin P."/>
            <person name="Meyer V."/>
            <person name="Mielnichuk N."/>
            <person name="Miskei M."/>
            <person name="Molnar A.P."/>
            <person name="Mule G."/>
            <person name="Ngan C.Y."/>
            <person name="Orejas M."/>
            <person name="Orosz E."/>
            <person name="Ouedraogo J.P."/>
            <person name="Overkamp K.M."/>
            <person name="Park H.-S."/>
            <person name="Perrone G."/>
            <person name="Piumi F."/>
            <person name="Punt P.J."/>
            <person name="Ram A.F."/>
            <person name="Ramon A."/>
            <person name="Rauscher S."/>
            <person name="Record E."/>
            <person name="Riano-Pachon D.M."/>
            <person name="Robert V."/>
            <person name="Roehrig J."/>
            <person name="Ruller R."/>
            <person name="Salamov A."/>
            <person name="Salih N.S."/>
            <person name="Samson R.A."/>
            <person name="Sandor E."/>
            <person name="Sanguinetti M."/>
            <person name="Schuetze T."/>
            <person name="Sepcic K."/>
            <person name="Shelest E."/>
            <person name="Sherlock G."/>
            <person name="Sophianopoulou V."/>
            <person name="Squina F.M."/>
            <person name="Sun H."/>
            <person name="Susca A."/>
            <person name="Todd R.B."/>
            <person name="Tsang A."/>
            <person name="Unkles S.E."/>
            <person name="van de Wiele N."/>
            <person name="van Rossen-Uffink D."/>
            <person name="Oliveira J.V."/>
            <person name="Vesth T.C."/>
            <person name="Visser J."/>
            <person name="Yu J.-H."/>
            <person name="Zhou M."/>
            <person name="Andersen M.R."/>
            <person name="Archer D.B."/>
            <person name="Baker S.E."/>
            <person name="Benoit I."/>
            <person name="Brakhage A.A."/>
            <person name="Braus G.H."/>
            <person name="Fischer R."/>
            <person name="Frisvad J.C."/>
            <person name="Goldman G.H."/>
            <person name="Houbraken J."/>
            <person name="Oakley B."/>
            <person name="Pocsi I."/>
            <person name="Scazzocchio C."/>
            <person name="Seiboth B."/>
            <person name="vanKuyk P.A."/>
            <person name="Wortman J."/>
            <person name="Dyer P.S."/>
            <person name="Grigoriev I.V."/>
        </authorList>
    </citation>
    <scope>NUCLEOTIDE SEQUENCE [LARGE SCALE GENOMIC DNA]</scope>
    <source>
        <strain evidence="4">CBS 583.65</strain>
    </source>
</reference>
<evidence type="ECO:0000313" key="4">
    <source>
        <dbReference type="Proteomes" id="UP000184073"/>
    </source>
</evidence>
<sequence>MCSGMGQYLTVQIEQIDDTDLETSIDFGVTLAEDMSPKIHDLCSHPWEITNFNLIDCPESQPGFVNKINDLILNAITFSSTIDLFIFGAVAITIASIAILTFFICRNTIYCRRRRADRAAKREERRTRRAYKFAARRLRWKKWWDTFRGTAPLLPSSNNTHYHEFTAHGTPHPHFERQCYRQAAEPFELELVTEPEPRQGSIQAEIRGFRQALQYVGELVRHPADRNIDRESGTSYFSPEGYDGAKVADSHEKQKAGRSRASSSTAGTSTVLSLRTISLGTEAETDIDLSSHGTPPPSYHE</sequence>
<protein>
    <submittedName>
        <fullName evidence="3">Uncharacterized protein</fullName>
    </submittedName>
</protein>
<name>A0A1L9PJ69_ASPVE</name>
<gene>
    <name evidence="3" type="ORF">ASPVEDRAFT_639783</name>
</gene>
<feature type="compositionally biased region" description="Low complexity" evidence="1">
    <location>
        <begin position="259"/>
        <end position="270"/>
    </location>
</feature>
<accession>A0A1L9PJ69</accession>
<dbReference type="Proteomes" id="UP000184073">
    <property type="component" value="Unassembled WGS sequence"/>
</dbReference>
<keyword evidence="2" id="KW-0812">Transmembrane</keyword>
<feature type="region of interest" description="Disordered" evidence="1">
    <location>
        <begin position="226"/>
        <end position="273"/>
    </location>
</feature>
<dbReference type="RefSeq" id="XP_040667275.1">
    <property type="nucleotide sequence ID" value="XM_040815703.1"/>
</dbReference>
<feature type="compositionally biased region" description="Basic and acidic residues" evidence="1">
    <location>
        <begin position="246"/>
        <end position="255"/>
    </location>
</feature>
<keyword evidence="2" id="KW-1133">Transmembrane helix</keyword>
<dbReference type="AlphaFoldDB" id="A0A1L9PJ69"/>
<dbReference type="STRING" id="1036611.A0A1L9PJ69"/>
<dbReference type="VEuPathDB" id="FungiDB:ASPVEDRAFT_639783"/>
<dbReference type="GeneID" id="63731214"/>
<keyword evidence="4" id="KW-1185">Reference proteome</keyword>
<feature type="region of interest" description="Disordered" evidence="1">
    <location>
        <begin position="282"/>
        <end position="301"/>
    </location>
</feature>
<keyword evidence="2" id="KW-0472">Membrane</keyword>
<proteinExistence type="predicted"/>
<organism evidence="3 4">
    <name type="scientific">Aspergillus versicolor CBS 583.65</name>
    <dbReference type="NCBI Taxonomy" id="1036611"/>
    <lineage>
        <taxon>Eukaryota</taxon>
        <taxon>Fungi</taxon>
        <taxon>Dikarya</taxon>
        <taxon>Ascomycota</taxon>
        <taxon>Pezizomycotina</taxon>
        <taxon>Eurotiomycetes</taxon>
        <taxon>Eurotiomycetidae</taxon>
        <taxon>Eurotiales</taxon>
        <taxon>Aspergillaceae</taxon>
        <taxon>Aspergillus</taxon>
        <taxon>Aspergillus subgen. Nidulantes</taxon>
    </lineage>
</organism>